<proteinExistence type="predicted"/>
<feature type="domain" description="Isopenicillin N synthase-like Fe(2+) 2OG dioxygenase" evidence="1">
    <location>
        <begin position="44"/>
        <end position="92"/>
    </location>
</feature>
<dbReference type="SUPFAM" id="SSF51197">
    <property type="entry name" value="Clavaminate synthase-like"/>
    <property type="match status" value="1"/>
</dbReference>
<dbReference type="AlphaFoldDB" id="A0A1B7MDY0"/>
<reference evidence="2 3" key="1">
    <citation type="submission" date="2016-06" db="EMBL/GenBank/DDBJ databases">
        <title>Comparative genomics of the ectomycorrhizal sister species Rhizopogon vinicolor and Rhizopogon vesiculosus (Basidiomycota: Boletales) reveals a divergence of the mating type B locus.</title>
        <authorList>
            <consortium name="DOE Joint Genome Institute"/>
            <person name="Mujic A.B."/>
            <person name="Kuo A."/>
            <person name="Tritt A."/>
            <person name="Lipzen A."/>
            <person name="Chen C."/>
            <person name="Johnson J."/>
            <person name="Sharma A."/>
            <person name="Barry K."/>
            <person name="Grigoriev I.V."/>
            <person name="Spatafora J.W."/>
        </authorList>
    </citation>
    <scope>NUCLEOTIDE SEQUENCE [LARGE SCALE GENOMIC DNA]</scope>
    <source>
        <strain evidence="2 3">AM-OR11-026</strain>
    </source>
</reference>
<evidence type="ECO:0000313" key="3">
    <source>
        <dbReference type="Proteomes" id="UP000092154"/>
    </source>
</evidence>
<evidence type="ECO:0000259" key="1">
    <source>
        <dbReference type="Pfam" id="PF03171"/>
    </source>
</evidence>
<dbReference type="STRING" id="1314800.A0A1B7MDY0"/>
<dbReference type="EMBL" id="KV449879">
    <property type="protein sequence ID" value="OAX30823.1"/>
    <property type="molecule type" value="Genomic_DNA"/>
</dbReference>
<dbReference type="Gene3D" id="2.60.120.330">
    <property type="entry name" value="B-lactam Antibiotic, Isopenicillin N Synthase, Chain"/>
    <property type="match status" value="1"/>
</dbReference>
<name>A0A1B7MDY0_9AGAM</name>
<accession>A0A1B7MDY0</accession>
<sequence length="153" mass="17407">MCLLCYSVFWDPATLWTPDTPHHRLTPHYNGGRGNQPFATGPHRTIMILWSQPVTGLQIQTREGEWHWIRHMDNALVINLGDGMEFLTGRADNNVKLVPMAESSVLQREGIERRWDDSQAPMMGKWGKERALAYGNQGIDKVNINGVSVGYYN</sequence>
<organism evidence="2 3">
    <name type="scientific">Rhizopogon vinicolor AM-OR11-026</name>
    <dbReference type="NCBI Taxonomy" id="1314800"/>
    <lineage>
        <taxon>Eukaryota</taxon>
        <taxon>Fungi</taxon>
        <taxon>Dikarya</taxon>
        <taxon>Basidiomycota</taxon>
        <taxon>Agaricomycotina</taxon>
        <taxon>Agaricomycetes</taxon>
        <taxon>Agaricomycetidae</taxon>
        <taxon>Boletales</taxon>
        <taxon>Suillineae</taxon>
        <taxon>Rhizopogonaceae</taxon>
        <taxon>Rhizopogon</taxon>
    </lineage>
</organism>
<dbReference type="InterPro" id="IPR044861">
    <property type="entry name" value="IPNS-like_FE2OG_OXY"/>
</dbReference>
<evidence type="ECO:0000313" key="2">
    <source>
        <dbReference type="EMBL" id="OAX30823.1"/>
    </source>
</evidence>
<dbReference type="OrthoDB" id="406156at2759"/>
<dbReference type="Proteomes" id="UP000092154">
    <property type="component" value="Unassembled WGS sequence"/>
</dbReference>
<protein>
    <recommendedName>
        <fullName evidence="1">Isopenicillin N synthase-like Fe(2+) 2OG dioxygenase domain-containing protein</fullName>
    </recommendedName>
</protein>
<dbReference type="InParanoid" id="A0A1B7MDY0"/>
<dbReference type="Pfam" id="PF03171">
    <property type="entry name" value="2OG-FeII_Oxy"/>
    <property type="match status" value="1"/>
</dbReference>
<dbReference type="InterPro" id="IPR027443">
    <property type="entry name" value="IPNS-like_sf"/>
</dbReference>
<keyword evidence="3" id="KW-1185">Reference proteome</keyword>
<gene>
    <name evidence="2" type="ORF">K503DRAFT_817548</name>
</gene>